<evidence type="ECO:0000256" key="1">
    <source>
        <dbReference type="ARBA" id="ARBA00004370"/>
    </source>
</evidence>
<keyword evidence="5" id="KW-0472">Membrane</keyword>
<dbReference type="OrthoDB" id="3990500at2759"/>
<reference evidence="6 7" key="1">
    <citation type="journal article" date="2016" name="Proc. Natl. Acad. Sci. U.S.A.">
        <title>Comparative genomics of biotechnologically important yeasts.</title>
        <authorList>
            <person name="Riley R."/>
            <person name="Haridas S."/>
            <person name="Wolfe K.H."/>
            <person name="Lopes M.R."/>
            <person name="Hittinger C.T."/>
            <person name="Goeker M."/>
            <person name="Salamov A.A."/>
            <person name="Wisecaver J.H."/>
            <person name="Long T.M."/>
            <person name="Calvey C.H."/>
            <person name="Aerts A.L."/>
            <person name="Barry K.W."/>
            <person name="Choi C."/>
            <person name="Clum A."/>
            <person name="Coughlan A.Y."/>
            <person name="Deshpande S."/>
            <person name="Douglass A.P."/>
            <person name="Hanson S.J."/>
            <person name="Klenk H.-P."/>
            <person name="LaButti K.M."/>
            <person name="Lapidus A."/>
            <person name="Lindquist E.A."/>
            <person name="Lipzen A.M."/>
            <person name="Meier-Kolthoff J.P."/>
            <person name="Ohm R.A."/>
            <person name="Otillar R.P."/>
            <person name="Pangilinan J.L."/>
            <person name="Peng Y."/>
            <person name="Rokas A."/>
            <person name="Rosa C.A."/>
            <person name="Scheuner C."/>
            <person name="Sibirny A.A."/>
            <person name="Slot J.C."/>
            <person name="Stielow J.B."/>
            <person name="Sun H."/>
            <person name="Kurtzman C.P."/>
            <person name="Blackwell M."/>
            <person name="Grigoriev I.V."/>
            <person name="Jeffries T.W."/>
        </authorList>
    </citation>
    <scope>NUCLEOTIDE SEQUENCE [LARGE SCALE GENOMIC DNA]</scope>
    <source>
        <strain evidence="6 7">DSM 6958</strain>
    </source>
</reference>
<evidence type="ECO:0000256" key="3">
    <source>
        <dbReference type="ARBA" id="ARBA00022692"/>
    </source>
</evidence>
<evidence type="ECO:0000313" key="7">
    <source>
        <dbReference type="Proteomes" id="UP000095009"/>
    </source>
</evidence>
<dbReference type="EMBL" id="KV454406">
    <property type="protein sequence ID" value="ODQ68430.1"/>
    <property type="molecule type" value="Genomic_DNA"/>
</dbReference>
<dbReference type="InterPro" id="IPR007014">
    <property type="entry name" value="FUN14"/>
</dbReference>
<proteinExistence type="inferred from homology"/>
<dbReference type="Pfam" id="PF04930">
    <property type="entry name" value="FUN14"/>
    <property type="match status" value="1"/>
</dbReference>
<comment type="subcellular location">
    <subcellularLocation>
        <location evidence="1">Membrane</location>
    </subcellularLocation>
</comment>
<keyword evidence="7" id="KW-1185">Reference proteome</keyword>
<keyword evidence="4" id="KW-1133">Transmembrane helix</keyword>
<evidence type="ECO:0000256" key="2">
    <source>
        <dbReference type="ARBA" id="ARBA00009160"/>
    </source>
</evidence>
<comment type="similarity">
    <text evidence="2">Belongs to the FUN14 family.</text>
</comment>
<evidence type="ECO:0000313" key="6">
    <source>
        <dbReference type="EMBL" id="ODQ68430.1"/>
    </source>
</evidence>
<dbReference type="Proteomes" id="UP000095009">
    <property type="component" value="Unassembled WGS sequence"/>
</dbReference>
<gene>
    <name evidence="6" type="ORF">NADFUDRAFT_44999</name>
</gene>
<protein>
    <recommendedName>
        <fullName evidence="8">FUN14-domain-containing protein</fullName>
    </recommendedName>
</protein>
<keyword evidence="3" id="KW-0812">Transmembrane</keyword>
<dbReference type="STRING" id="857566.A0A1E3PSX1"/>
<dbReference type="AlphaFoldDB" id="A0A1E3PSX1"/>
<evidence type="ECO:0000256" key="5">
    <source>
        <dbReference type="ARBA" id="ARBA00023136"/>
    </source>
</evidence>
<evidence type="ECO:0008006" key="8">
    <source>
        <dbReference type="Google" id="ProtNLM"/>
    </source>
</evidence>
<dbReference type="GO" id="GO:0016020">
    <property type="term" value="C:membrane"/>
    <property type="evidence" value="ECO:0007669"/>
    <property type="project" value="UniProtKB-SubCell"/>
</dbReference>
<organism evidence="6 7">
    <name type="scientific">Nadsonia fulvescens var. elongata DSM 6958</name>
    <dbReference type="NCBI Taxonomy" id="857566"/>
    <lineage>
        <taxon>Eukaryota</taxon>
        <taxon>Fungi</taxon>
        <taxon>Dikarya</taxon>
        <taxon>Ascomycota</taxon>
        <taxon>Saccharomycotina</taxon>
        <taxon>Dipodascomycetes</taxon>
        <taxon>Dipodascales</taxon>
        <taxon>Dipodascales incertae sedis</taxon>
        <taxon>Nadsonia</taxon>
    </lineage>
</organism>
<sequence length="171" mass="18308">MATTPLSRSLLLGGTLTSAFFLHSPNRILNDSPNALRGDIIFDPTKENSIAYTGDRVATRRRSVFGRNINYHQLTLGSITGFATGFVVGKVSKILVALIASGILFVQFLRSRGLINPGAANGLKVNGERMVRSTGVLMGIEDSNDLWSVLTDSPSFTLSFVSSFLIAASNA</sequence>
<name>A0A1E3PSX1_9ASCO</name>
<accession>A0A1E3PSX1</accession>
<evidence type="ECO:0000256" key="4">
    <source>
        <dbReference type="ARBA" id="ARBA00022989"/>
    </source>
</evidence>